<gene>
    <name evidence="1" type="ORF">SAMN04490239_1275</name>
</gene>
<sequence>MTNIALLILVIVPGLAASRALQHYLEHTTAPPGTPPPRFR</sequence>
<dbReference type="RefSeq" id="WP_016881809.1">
    <property type="nucleotide sequence ID" value="NZ_FNSV01000005.1"/>
</dbReference>
<name>A0A1H4LGJ5_9NOCA</name>
<accession>A0A1H4LGJ5</accession>
<dbReference type="AlphaFoldDB" id="A0A1H4LGJ5"/>
<protein>
    <submittedName>
        <fullName evidence="1">Uncharacterized protein</fullName>
    </submittedName>
</protein>
<reference evidence="2" key="1">
    <citation type="submission" date="2016-10" db="EMBL/GenBank/DDBJ databases">
        <authorList>
            <person name="Varghese N."/>
            <person name="Submissions S."/>
        </authorList>
    </citation>
    <scope>NUCLEOTIDE SEQUENCE [LARGE SCALE GENOMIC DNA]</scope>
    <source>
        <strain evidence="2">DSM 44498</strain>
    </source>
</reference>
<proteinExistence type="predicted"/>
<evidence type="ECO:0000313" key="1">
    <source>
        <dbReference type="EMBL" id="SEB69804.1"/>
    </source>
</evidence>
<dbReference type="Proteomes" id="UP000183561">
    <property type="component" value="Unassembled WGS sequence"/>
</dbReference>
<organism evidence="1 2">
    <name type="scientific">Rhodococcus koreensis</name>
    <dbReference type="NCBI Taxonomy" id="99653"/>
    <lineage>
        <taxon>Bacteria</taxon>
        <taxon>Bacillati</taxon>
        <taxon>Actinomycetota</taxon>
        <taxon>Actinomycetes</taxon>
        <taxon>Mycobacteriales</taxon>
        <taxon>Nocardiaceae</taxon>
        <taxon>Rhodococcus</taxon>
    </lineage>
</organism>
<keyword evidence="2" id="KW-1185">Reference proteome</keyword>
<dbReference type="EMBL" id="FNSV01000005">
    <property type="protein sequence ID" value="SEB69804.1"/>
    <property type="molecule type" value="Genomic_DNA"/>
</dbReference>
<evidence type="ECO:0000313" key="2">
    <source>
        <dbReference type="Proteomes" id="UP000183561"/>
    </source>
</evidence>